<evidence type="ECO:0000259" key="9">
    <source>
        <dbReference type="PROSITE" id="PS50850"/>
    </source>
</evidence>
<feature type="transmembrane region" description="Helical" evidence="8">
    <location>
        <begin position="12"/>
        <end position="29"/>
    </location>
</feature>
<dbReference type="GO" id="GO:0005886">
    <property type="term" value="C:plasma membrane"/>
    <property type="evidence" value="ECO:0007669"/>
    <property type="project" value="UniProtKB-SubCell"/>
</dbReference>
<dbReference type="Pfam" id="PF05977">
    <property type="entry name" value="MFS_3"/>
    <property type="match status" value="1"/>
</dbReference>
<gene>
    <name evidence="10" type="ORF">GCM10011399_18520</name>
</gene>
<dbReference type="CDD" id="cd06173">
    <property type="entry name" value="MFS_MefA_like"/>
    <property type="match status" value="1"/>
</dbReference>
<proteinExistence type="predicted"/>
<dbReference type="InterPro" id="IPR020846">
    <property type="entry name" value="MFS_dom"/>
</dbReference>
<dbReference type="GO" id="GO:0022857">
    <property type="term" value="F:transmembrane transporter activity"/>
    <property type="evidence" value="ECO:0007669"/>
    <property type="project" value="InterPro"/>
</dbReference>
<evidence type="ECO:0000256" key="2">
    <source>
        <dbReference type="ARBA" id="ARBA00022448"/>
    </source>
</evidence>
<evidence type="ECO:0000313" key="10">
    <source>
        <dbReference type="EMBL" id="GGF25318.1"/>
    </source>
</evidence>
<feature type="transmembrane region" description="Helical" evidence="8">
    <location>
        <begin position="345"/>
        <end position="368"/>
    </location>
</feature>
<feature type="transmembrane region" description="Helical" evidence="8">
    <location>
        <begin position="160"/>
        <end position="189"/>
    </location>
</feature>
<evidence type="ECO:0000256" key="7">
    <source>
        <dbReference type="SAM" id="MobiDB-lite"/>
    </source>
</evidence>
<keyword evidence="5 8" id="KW-1133">Transmembrane helix</keyword>
<dbReference type="RefSeq" id="WP_188677226.1">
    <property type="nucleotide sequence ID" value="NZ_BMGP01000003.1"/>
</dbReference>
<dbReference type="InterPro" id="IPR010290">
    <property type="entry name" value="TM_effector"/>
</dbReference>
<dbReference type="Gene3D" id="1.20.1250.20">
    <property type="entry name" value="MFS general substrate transporter like domains"/>
    <property type="match status" value="2"/>
</dbReference>
<evidence type="ECO:0000256" key="5">
    <source>
        <dbReference type="ARBA" id="ARBA00022989"/>
    </source>
</evidence>
<comment type="caution">
    <text evidence="10">The sequence shown here is derived from an EMBL/GenBank/DDBJ whole genome shotgun (WGS) entry which is preliminary data.</text>
</comment>
<dbReference type="AlphaFoldDB" id="A0A917EW70"/>
<evidence type="ECO:0000313" key="11">
    <source>
        <dbReference type="Proteomes" id="UP000598775"/>
    </source>
</evidence>
<name>A0A917EW70_9MICO</name>
<dbReference type="Proteomes" id="UP000598775">
    <property type="component" value="Unassembled WGS sequence"/>
</dbReference>
<dbReference type="PROSITE" id="PS50850">
    <property type="entry name" value="MFS"/>
    <property type="match status" value="1"/>
</dbReference>
<keyword evidence="11" id="KW-1185">Reference proteome</keyword>
<keyword evidence="3" id="KW-1003">Cell membrane</keyword>
<feature type="transmembrane region" description="Helical" evidence="8">
    <location>
        <begin position="256"/>
        <end position="276"/>
    </location>
</feature>
<feature type="region of interest" description="Disordered" evidence="7">
    <location>
        <begin position="443"/>
        <end position="470"/>
    </location>
</feature>
<feature type="transmembrane region" description="Helical" evidence="8">
    <location>
        <begin position="374"/>
        <end position="396"/>
    </location>
</feature>
<dbReference type="SUPFAM" id="SSF103473">
    <property type="entry name" value="MFS general substrate transporter"/>
    <property type="match status" value="1"/>
</dbReference>
<evidence type="ECO:0000256" key="8">
    <source>
        <dbReference type="SAM" id="Phobius"/>
    </source>
</evidence>
<accession>A0A917EW70</accession>
<dbReference type="PANTHER" id="PTHR23513">
    <property type="entry name" value="INTEGRAL MEMBRANE EFFLUX PROTEIN-RELATED"/>
    <property type="match status" value="1"/>
</dbReference>
<comment type="subcellular location">
    <subcellularLocation>
        <location evidence="1">Cell membrane</location>
        <topology evidence="1">Multi-pass membrane protein</topology>
    </subcellularLocation>
</comment>
<evidence type="ECO:0000256" key="4">
    <source>
        <dbReference type="ARBA" id="ARBA00022692"/>
    </source>
</evidence>
<evidence type="ECO:0000256" key="1">
    <source>
        <dbReference type="ARBA" id="ARBA00004651"/>
    </source>
</evidence>
<keyword evidence="2" id="KW-0813">Transport</keyword>
<reference evidence="10 11" key="1">
    <citation type="journal article" date="2014" name="Int. J. Syst. Evol. Microbiol.">
        <title>Complete genome sequence of Corynebacterium casei LMG S-19264T (=DSM 44701T), isolated from a smear-ripened cheese.</title>
        <authorList>
            <consortium name="US DOE Joint Genome Institute (JGI-PGF)"/>
            <person name="Walter F."/>
            <person name="Albersmeier A."/>
            <person name="Kalinowski J."/>
            <person name="Ruckert C."/>
        </authorList>
    </citation>
    <scope>NUCLEOTIDE SEQUENCE [LARGE SCALE GENOMIC DNA]</scope>
    <source>
        <strain evidence="10 11">CGMCC 1.12976</strain>
    </source>
</reference>
<feature type="transmembrane region" description="Helical" evidence="8">
    <location>
        <begin position="288"/>
        <end position="309"/>
    </location>
</feature>
<organism evidence="10 11">
    <name type="scientific">Subtercola lobariae</name>
    <dbReference type="NCBI Taxonomy" id="1588641"/>
    <lineage>
        <taxon>Bacteria</taxon>
        <taxon>Bacillati</taxon>
        <taxon>Actinomycetota</taxon>
        <taxon>Actinomycetes</taxon>
        <taxon>Micrococcales</taxon>
        <taxon>Microbacteriaceae</taxon>
        <taxon>Subtercola</taxon>
    </lineage>
</organism>
<sequence>MSAMFRSLSDYNYRIWFGGALVSNVGTWMQRTAQDWIVLTHLTNNNAVAVGAVMALQLGPQLILVPWTGLVADRFDRRKLLMLTQGVMGILGLGLGLIVLSGAAQLWQVYIFALLLGITSAFDAPARQSFVSNLVSDGNLSNAVALNSASFNAARMIGPAIAGVLIAVIGAGWVFLINAVSFGAVLFSLTRMHREALRTKKAGRGGPGQLMGGFRYVSKRPDIVIVLIVIAIIGTFGLNFQIFTSTMTTVTFHLDSTAFGLLSSVLAVGSVAGALLSARRETPRMRLIFGASALFGLACLLGALAPSYFTFASTLVLLGFAGQTLMTTANGTVQMTTAPEFRGRVMALYMAIFMGGTPIGAPIVGWVADSFGPRWAIALGAASGFAAAIVGLIWMIRHQHLRIEMHLRDSPHFVISHDGDGRSIDVLETPGVAGEIAEPRLLADERAPSPEVERERLRDDVLSDEITENR</sequence>
<protein>
    <submittedName>
        <fullName evidence="10">MFS transporter</fullName>
    </submittedName>
</protein>
<evidence type="ECO:0000256" key="6">
    <source>
        <dbReference type="ARBA" id="ARBA00023136"/>
    </source>
</evidence>
<feature type="transmembrane region" description="Helical" evidence="8">
    <location>
        <begin position="223"/>
        <end position="244"/>
    </location>
</feature>
<dbReference type="EMBL" id="BMGP01000003">
    <property type="protein sequence ID" value="GGF25318.1"/>
    <property type="molecule type" value="Genomic_DNA"/>
</dbReference>
<feature type="transmembrane region" description="Helical" evidence="8">
    <location>
        <begin position="49"/>
        <end position="68"/>
    </location>
</feature>
<evidence type="ECO:0000256" key="3">
    <source>
        <dbReference type="ARBA" id="ARBA00022475"/>
    </source>
</evidence>
<keyword evidence="4 8" id="KW-0812">Transmembrane</keyword>
<dbReference type="PANTHER" id="PTHR23513:SF11">
    <property type="entry name" value="STAPHYLOFERRIN A TRANSPORTER"/>
    <property type="match status" value="1"/>
</dbReference>
<feature type="domain" description="Major facilitator superfamily (MFS) profile" evidence="9">
    <location>
        <begin position="1"/>
        <end position="399"/>
    </location>
</feature>
<keyword evidence="6 8" id="KW-0472">Membrane</keyword>
<dbReference type="InterPro" id="IPR036259">
    <property type="entry name" value="MFS_trans_sf"/>
</dbReference>
<feature type="transmembrane region" description="Helical" evidence="8">
    <location>
        <begin position="315"/>
        <end position="333"/>
    </location>
</feature>